<keyword evidence="4" id="KW-1185">Reference proteome</keyword>
<organism evidence="3 4">
    <name type="scientific">Natronolimnobius baerhuensis</name>
    <dbReference type="NCBI Taxonomy" id="253108"/>
    <lineage>
        <taxon>Archaea</taxon>
        <taxon>Methanobacteriati</taxon>
        <taxon>Methanobacteriota</taxon>
        <taxon>Stenosarchaea group</taxon>
        <taxon>Halobacteria</taxon>
        <taxon>Halobacteriales</taxon>
        <taxon>Natrialbaceae</taxon>
        <taxon>Natronolimnobius</taxon>
    </lineage>
</organism>
<comment type="similarity">
    <text evidence="1">Belongs to the CutA family.</text>
</comment>
<evidence type="ECO:0000256" key="2">
    <source>
        <dbReference type="ARBA" id="ARBA00022490"/>
    </source>
</evidence>
<dbReference type="OrthoDB" id="8015at2157"/>
<dbReference type="GO" id="GO:0010038">
    <property type="term" value="P:response to metal ion"/>
    <property type="evidence" value="ECO:0007669"/>
    <property type="project" value="InterPro"/>
</dbReference>
<dbReference type="InterPro" id="IPR015867">
    <property type="entry name" value="N-reg_PII/ATP_PRibTrfase_C"/>
</dbReference>
<accession>A0A202EDA8</accession>
<reference evidence="3 4" key="1">
    <citation type="submission" date="2017-02" db="EMBL/GenBank/DDBJ databases">
        <title>Natronthermophilus aegyptiacus gen. nov.,sp. nov., an aerobic, extremely halophilic alkalithermophilic archaeon isolated from the athalassohaline Wadi An Natrun, Egypt.</title>
        <authorList>
            <person name="Zhao B."/>
        </authorList>
    </citation>
    <scope>NUCLEOTIDE SEQUENCE [LARGE SCALE GENOMIC DNA]</scope>
    <source>
        <strain evidence="3 4">CGMCC 1.3597</strain>
    </source>
</reference>
<dbReference type="AlphaFoldDB" id="A0A202EDA8"/>
<dbReference type="Pfam" id="PF03091">
    <property type="entry name" value="CutA1"/>
    <property type="match status" value="1"/>
</dbReference>
<comment type="caution">
    <text evidence="3">The sequence shown here is derived from an EMBL/GenBank/DDBJ whole genome shotgun (WGS) entry which is preliminary data.</text>
</comment>
<dbReference type="SUPFAM" id="SSF54913">
    <property type="entry name" value="GlnB-like"/>
    <property type="match status" value="1"/>
</dbReference>
<dbReference type="RefSeq" id="WP_054863113.1">
    <property type="nucleotide sequence ID" value="NZ_MWPH01000001.1"/>
</dbReference>
<dbReference type="Gene3D" id="3.30.70.120">
    <property type="match status" value="1"/>
</dbReference>
<dbReference type="InterPro" id="IPR011322">
    <property type="entry name" value="N-reg_PII-like_a/b"/>
</dbReference>
<evidence type="ECO:0000313" key="4">
    <source>
        <dbReference type="Proteomes" id="UP000196084"/>
    </source>
</evidence>
<evidence type="ECO:0000313" key="3">
    <source>
        <dbReference type="EMBL" id="OVE86256.1"/>
    </source>
</evidence>
<proteinExistence type="inferred from homology"/>
<keyword evidence="2" id="KW-0963">Cytoplasm</keyword>
<name>A0A202EDA8_9EURY</name>
<dbReference type="PANTHER" id="PTHR23419">
    <property type="entry name" value="DIVALENT CATION TOLERANCE CUTA-RELATED"/>
    <property type="match status" value="1"/>
</dbReference>
<dbReference type="PANTHER" id="PTHR23419:SF8">
    <property type="entry name" value="FI09726P"/>
    <property type="match status" value="1"/>
</dbReference>
<dbReference type="EMBL" id="MWPH01000001">
    <property type="protein sequence ID" value="OVE86256.1"/>
    <property type="molecule type" value="Genomic_DNA"/>
</dbReference>
<evidence type="ECO:0000256" key="1">
    <source>
        <dbReference type="ARBA" id="ARBA00010169"/>
    </source>
</evidence>
<protein>
    <submittedName>
        <fullName evidence="3">Divalent-cation tolerance protein CutA</fullName>
    </submittedName>
</protein>
<gene>
    <name evidence="3" type="ORF">B2G88_05590</name>
</gene>
<dbReference type="GO" id="GO:0005507">
    <property type="term" value="F:copper ion binding"/>
    <property type="evidence" value="ECO:0007669"/>
    <property type="project" value="TreeGrafter"/>
</dbReference>
<sequence>MPTVYITTPPAEAESIATALVEAELAACVNRVPTTSTYRWEGEIHHDEEVVLLAKTTDEAYDALVDRVTDLHPHDVPYIERFDEDHVLESYATWRDEVVDP</sequence>
<dbReference type="InterPro" id="IPR004323">
    <property type="entry name" value="Ion_tolerance_CutA"/>
</dbReference>
<dbReference type="Proteomes" id="UP000196084">
    <property type="component" value="Unassembled WGS sequence"/>
</dbReference>